<evidence type="ECO:0000313" key="2">
    <source>
        <dbReference type="Proteomes" id="UP001054884"/>
    </source>
</evidence>
<name>A0ABD0AIC4_9LACO</name>
<accession>A0ABD0AIC4</accession>
<reference evidence="1 2" key="1">
    <citation type="journal article" date="2022" name="J. Dairy Sci.">
        <title>Genetic diversity of Lactobacillus delbrueckii isolated from raw milk in Hokkaido, Japan.</title>
        <authorList>
            <person name="Tsuchihashi H."/>
            <person name="Ichikawa A."/>
            <person name="Takeda M."/>
            <person name="Koizumi A."/>
            <person name="Mizoguchi C."/>
            <person name="Ishida T."/>
            <person name="Kimura K."/>
        </authorList>
    </citation>
    <scope>NUCLEOTIDE SEQUENCE [LARGE SCALE GENOMIC DNA]</scope>
    <source>
        <strain evidence="1 2">ME-791</strain>
    </source>
</reference>
<comment type="caution">
    <text evidence="1">The sequence shown here is derived from an EMBL/GenBank/DDBJ whole genome shotgun (WGS) entry which is preliminary data.</text>
</comment>
<gene>
    <name evidence="1" type="ORF">ME791_20240</name>
</gene>
<dbReference type="EMBL" id="BNHY01000209">
    <property type="protein sequence ID" value="GHN34872.1"/>
    <property type="molecule type" value="Genomic_DNA"/>
</dbReference>
<sequence>MFDGQFDWGGRLLKCNGGAQRFPQNGWKSFAECKGKRELDCERDNSSRYESRA</sequence>
<organism evidence="1 2">
    <name type="scientific">Lactobacillus delbrueckii</name>
    <dbReference type="NCBI Taxonomy" id="1584"/>
    <lineage>
        <taxon>Bacteria</taxon>
        <taxon>Bacillati</taxon>
        <taxon>Bacillota</taxon>
        <taxon>Bacilli</taxon>
        <taxon>Lactobacillales</taxon>
        <taxon>Lactobacillaceae</taxon>
        <taxon>Lactobacillus</taxon>
    </lineage>
</organism>
<protein>
    <submittedName>
        <fullName evidence="1">Uncharacterized protein</fullName>
    </submittedName>
</protein>
<evidence type="ECO:0000313" key="1">
    <source>
        <dbReference type="EMBL" id="GHN34872.1"/>
    </source>
</evidence>
<dbReference type="Proteomes" id="UP001054884">
    <property type="component" value="Unassembled WGS sequence"/>
</dbReference>
<dbReference type="AlphaFoldDB" id="A0ABD0AIC4"/>
<proteinExistence type="predicted"/>